<feature type="region of interest" description="Disordered" evidence="1">
    <location>
        <begin position="121"/>
        <end position="152"/>
    </location>
</feature>
<feature type="compositionally biased region" description="Low complexity" evidence="1">
    <location>
        <begin position="123"/>
        <end position="142"/>
    </location>
</feature>
<protein>
    <submittedName>
        <fullName evidence="3">Uncharacterized protein</fullName>
    </submittedName>
</protein>
<gene>
    <name evidence="3" type="ORF">NCGR_LOCUS61064</name>
</gene>
<evidence type="ECO:0000313" key="4">
    <source>
        <dbReference type="Proteomes" id="UP000604825"/>
    </source>
</evidence>
<accession>A0A811S8T6</accession>
<keyword evidence="2" id="KW-0812">Transmembrane</keyword>
<dbReference type="EMBL" id="CAJGYO010000018">
    <property type="protein sequence ID" value="CAD6336966.1"/>
    <property type="molecule type" value="Genomic_DNA"/>
</dbReference>
<name>A0A811S8T6_9POAL</name>
<organism evidence="3 4">
    <name type="scientific">Miscanthus lutarioriparius</name>
    <dbReference type="NCBI Taxonomy" id="422564"/>
    <lineage>
        <taxon>Eukaryota</taxon>
        <taxon>Viridiplantae</taxon>
        <taxon>Streptophyta</taxon>
        <taxon>Embryophyta</taxon>
        <taxon>Tracheophyta</taxon>
        <taxon>Spermatophyta</taxon>
        <taxon>Magnoliopsida</taxon>
        <taxon>Liliopsida</taxon>
        <taxon>Poales</taxon>
        <taxon>Poaceae</taxon>
        <taxon>PACMAD clade</taxon>
        <taxon>Panicoideae</taxon>
        <taxon>Andropogonodae</taxon>
        <taxon>Andropogoneae</taxon>
        <taxon>Saccharinae</taxon>
        <taxon>Miscanthus</taxon>
    </lineage>
</organism>
<dbReference type="AlphaFoldDB" id="A0A811S8T6"/>
<reference evidence="3" key="1">
    <citation type="submission" date="2020-10" db="EMBL/GenBank/DDBJ databases">
        <authorList>
            <person name="Han B."/>
            <person name="Lu T."/>
            <person name="Zhao Q."/>
            <person name="Huang X."/>
            <person name="Zhao Y."/>
        </authorList>
    </citation>
    <scope>NUCLEOTIDE SEQUENCE</scope>
</reference>
<comment type="caution">
    <text evidence="3">The sequence shown here is derived from an EMBL/GenBank/DDBJ whole genome shotgun (WGS) entry which is preliminary data.</text>
</comment>
<proteinExistence type="predicted"/>
<evidence type="ECO:0000313" key="3">
    <source>
        <dbReference type="EMBL" id="CAD6336966.1"/>
    </source>
</evidence>
<keyword evidence="2" id="KW-0472">Membrane</keyword>
<evidence type="ECO:0000256" key="1">
    <source>
        <dbReference type="SAM" id="MobiDB-lite"/>
    </source>
</evidence>
<keyword evidence="4" id="KW-1185">Reference proteome</keyword>
<evidence type="ECO:0000256" key="2">
    <source>
        <dbReference type="SAM" id="Phobius"/>
    </source>
</evidence>
<keyword evidence="2" id="KW-1133">Transmembrane helix</keyword>
<sequence>MGTLELQPLVVCWRMLPAIFFSTGVVFMSGGGVFVGGALSVGVVLGGGNERRCLLPGSGGRGLQDIVPSSCMAVDAPCSLNASAAEASLAPRAGDHLGGGVAGVVRVRCPTWRDFLEYGEARSTSTTQDTKSSKTQSGQTVKGSVDGENVMN</sequence>
<dbReference type="Proteomes" id="UP000604825">
    <property type="component" value="Unassembled WGS sequence"/>
</dbReference>
<feature type="transmembrane region" description="Helical" evidence="2">
    <location>
        <begin position="20"/>
        <end position="45"/>
    </location>
</feature>